<dbReference type="EMBL" id="CP104697">
    <property type="protein sequence ID" value="UXI83391.1"/>
    <property type="molecule type" value="Genomic_DNA"/>
</dbReference>
<accession>A0ABY6CC45</accession>
<feature type="region of interest" description="Disordered" evidence="1">
    <location>
        <begin position="40"/>
        <end position="61"/>
    </location>
</feature>
<organism evidence="2 3">
    <name type="scientific">Streptomyces vinaceusdrappus</name>
    <dbReference type="NCBI Taxonomy" id="67376"/>
    <lineage>
        <taxon>Bacteria</taxon>
        <taxon>Bacillati</taxon>
        <taxon>Actinomycetota</taxon>
        <taxon>Actinomycetes</taxon>
        <taxon>Kitasatosporales</taxon>
        <taxon>Streptomycetaceae</taxon>
        <taxon>Streptomyces</taxon>
        <taxon>Streptomyces rochei group</taxon>
    </lineage>
</organism>
<gene>
    <name evidence="2" type="ORF">N6Q81_19135</name>
</gene>
<proteinExistence type="predicted"/>
<evidence type="ECO:0000313" key="3">
    <source>
        <dbReference type="Proteomes" id="UP001064390"/>
    </source>
</evidence>
<evidence type="ECO:0000256" key="1">
    <source>
        <dbReference type="SAM" id="MobiDB-lite"/>
    </source>
</evidence>
<name>A0ABY6CC45_9ACTN</name>
<keyword evidence="3" id="KW-1185">Reference proteome</keyword>
<sequence length="61" mass="6160">MTLMDELSTGVALGFLGAASWLAVSGRQAALRRARTVLAGGGAAGTGPPPGRRLVDGLRRV</sequence>
<protein>
    <submittedName>
        <fullName evidence="2">Uncharacterized protein</fullName>
    </submittedName>
</protein>
<reference evidence="2" key="1">
    <citation type="submission" date="2022-09" db="EMBL/GenBank/DDBJ databases">
        <title>Streptomyces vinaceusdrappus strain AC-40.</title>
        <authorList>
            <person name="Sedeek A.M."/>
            <person name="Salah I."/>
            <person name="Kamel H.L."/>
            <person name="Soltan M.A."/>
            <person name="Elsayed T.R."/>
        </authorList>
    </citation>
    <scope>NUCLEOTIDE SEQUENCE</scope>
    <source>
        <strain evidence="2">AC-40</strain>
    </source>
</reference>
<evidence type="ECO:0000313" key="2">
    <source>
        <dbReference type="EMBL" id="UXI83391.1"/>
    </source>
</evidence>
<dbReference type="Proteomes" id="UP001064390">
    <property type="component" value="Chromosome"/>
</dbReference>
<feature type="non-terminal residue" evidence="2">
    <location>
        <position position="61"/>
    </location>
</feature>